<dbReference type="InterPro" id="IPR036928">
    <property type="entry name" value="AS_sf"/>
</dbReference>
<dbReference type="PANTHER" id="PTHR11895:SF67">
    <property type="entry name" value="AMIDASE DOMAIN-CONTAINING PROTEIN"/>
    <property type="match status" value="1"/>
</dbReference>
<dbReference type="OrthoDB" id="421993at2759"/>
<feature type="domain" description="Amidase" evidence="3">
    <location>
        <begin position="183"/>
        <end position="606"/>
    </location>
</feature>
<feature type="region of interest" description="Disordered" evidence="2">
    <location>
        <begin position="111"/>
        <end position="139"/>
    </location>
</feature>
<dbReference type="InterPro" id="IPR023631">
    <property type="entry name" value="Amidase_dom"/>
</dbReference>
<dbReference type="InterPro" id="IPR000120">
    <property type="entry name" value="Amidase"/>
</dbReference>
<gene>
    <name evidence="4" type="ORF">HYALB_00004361</name>
</gene>
<dbReference type="PROSITE" id="PS00571">
    <property type="entry name" value="AMIDASES"/>
    <property type="match status" value="1"/>
</dbReference>
<protein>
    <recommendedName>
        <fullName evidence="3">Amidase domain-containing protein</fullName>
    </recommendedName>
</protein>
<dbReference type="Pfam" id="PF01425">
    <property type="entry name" value="Amidase"/>
    <property type="match status" value="1"/>
</dbReference>
<dbReference type="PANTHER" id="PTHR11895">
    <property type="entry name" value="TRANSAMIDASE"/>
    <property type="match status" value="1"/>
</dbReference>
<dbReference type="EMBL" id="CAJVRM010000109">
    <property type="protein sequence ID" value="CAG8974565.1"/>
    <property type="molecule type" value="Genomic_DNA"/>
</dbReference>
<name>A0A9N9Q045_9HELO</name>
<dbReference type="Proteomes" id="UP000701801">
    <property type="component" value="Unassembled WGS sequence"/>
</dbReference>
<keyword evidence="5" id="KW-1185">Reference proteome</keyword>
<dbReference type="AlphaFoldDB" id="A0A9N9Q045"/>
<evidence type="ECO:0000259" key="3">
    <source>
        <dbReference type="Pfam" id="PF01425"/>
    </source>
</evidence>
<comment type="caution">
    <text evidence="4">The sequence shown here is derived from an EMBL/GenBank/DDBJ whole genome shotgun (WGS) entry which is preliminary data.</text>
</comment>
<evidence type="ECO:0000256" key="2">
    <source>
        <dbReference type="SAM" id="MobiDB-lite"/>
    </source>
</evidence>
<organism evidence="4 5">
    <name type="scientific">Hymenoscyphus albidus</name>
    <dbReference type="NCBI Taxonomy" id="595503"/>
    <lineage>
        <taxon>Eukaryota</taxon>
        <taxon>Fungi</taxon>
        <taxon>Dikarya</taxon>
        <taxon>Ascomycota</taxon>
        <taxon>Pezizomycotina</taxon>
        <taxon>Leotiomycetes</taxon>
        <taxon>Helotiales</taxon>
        <taxon>Helotiaceae</taxon>
        <taxon>Hymenoscyphus</taxon>
    </lineage>
</organism>
<dbReference type="GO" id="GO:0003824">
    <property type="term" value="F:catalytic activity"/>
    <property type="evidence" value="ECO:0007669"/>
    <property type="project" value="InterPro"/>
</dbReference>
<reference evidence="4" key="1">
    <citation type="submission" date="2021-07" db="EMBL/GenBank/DDBJ databases">
        <authorList>
            <person name="Durling M."/>
        </authorList>
    </citation>
    <scope>NUCLEOTIDE SEQUENCE</scope>
</reference>
<dbReference type="InterPro" id="IPR020556">
    <property type="entry name" value="Amidase_CS"/>
</dbReference>
<sequence>MKMVSHKSQERFLLYPDPVRANEEKNNPRLPGWLLVVVAFLQVPQSHFPAQSSLKHLLIKVIIEQLGFFRRHIWRNAGFASLRRIREHLHKTEPRFDPTVIPFRTLTQPLVSESEEESEGERGSEGQHNSPDVPSPKDTVRYSVSHYRELYLSGQITPLDVARTLLPLIRPDTSPPGVHSTAWIEVKAELIMDAAKSSTLRYKEKISLGALDGIPVGIKDEYDVEGYETTLGSVKKDVVEEGGAADIDNWCVQMLKEAGAIIMGKTTMVEYGMDTSGNNPSFGTPRNPYNENYYTGGSSSGSAYAVSSGLVPIAMGSDAGGSIRIPSSFCSIVGLKPTHGRLSYMPSTNYCSSCAVKGPIAADVSSLAAVYEVVSQPHPTSPYYGSHIPRSPWKSLTENTETPKIIGVPEAWVQHASPGIQKLYQESITRLAESESYKVVSIEIPFVEEGRIAHAMTALTEASAVLADTRGISPAIRIMMALGRTTPANDLLLSQKLRRVLMQHLAWLWQEHPGMVIVTPTTACAGWPIRSASELKYGINDGNRTQESMEYVWMANFCGVPSISLPIGYVVPEGQDGEGECASEDTSGKIPVGLMAMGEWATERALMKFGLDVEEVCVELQSRPPGWVDVLELAKHHTEVTGNGRHK</sequence>
<evidence type="ECO:0000256" key="1">
    <source>
        <dbReference type="ARBA" id="ARBA00009199"/>
    </source>
</evidence>
<evidence type="ECO:0000313" key="4">
    <source>
        <dbReference type="EMBL" id="CAG8974565.1"/>
    </source>
</evidence>
<dbReference type="SUPFAM" id="SSF75304">
    <property type="entry name" value="Amidase signature (AS) enzymes"/>
    <property type="match status" value="1"/>
</dbReference>
<accession>A0A9N9Q045</accession>
<evidence type="ECO:0000313" key="5">
    <source>
        <dbReference type="Proteomes" id="UP000701801"/>
    </source>
</evidence>
<proteinExistence type="inferred from homology"/>
<comment type="similarity">
    <text evidence="1">Belongs to the amidase family.</text>
</comment>
<dbReference type="Gene3D" id="3.90.1300.10">
    <property type="entry name" value="Amidase signature (AS) domain"/>
    <property type="match status" value="1"/>
</dbReference>